<dbReference type="EMBL" id="BGZK01000775">
    <property type="protein sequence ID" value="GBP59957.1"/>
    <property type="molecule type" value="Genomic_DNA"/>
</dbReference>
<dbReference type="OrthoDB" id="75807at2759"/>
<feature type="compositionally biased region" description="Polar residues" evidence="1">
    <location>
        <begin position="283"/>
        <end position="292"/>
    </location>
</feature>
<accession>A0A4C1XCB0</accession>
<sequence>MDKLRKPANIIKQNGPKVQRSRHIVDLALSKSDQSLRSPAPARIPSPAIPGRSSAQPSPSSSTSSPQFKRPKTVNVCRISNLKVSSQDQWKECASGTEIADGAGFLLGLSVSHHNRALLDPESGSSYDDSEFSDDDDAEYYVTSAKKEIQQNLSDDELPPQVAASKILRKGTDVELVYFRNLMSYDRYILLTKCLHFSDNDKQPLPNAKSKQPLAASNNQLLTVSSCLPIIESVLYASRIMRLENDCFLEYHSVETLPPHRLKRDKPKRGHGLGRQNRRNELTEPTPSTSKE</sequence>
<feature type="region of interest" description="Disordered" evidence="1">
    <location>
        <begin position="260"/>
        <end position="292"/>
    </location>
</feature>
<dbReference type="AlphaFoldDB" id="A0A4C1XCB0"/>
<feature type="region of interest" description="Disordered" evidence="1">
    <location>
        <begin position="1"/>
        <end position="72"/>
    </location>
</feature>
<evidence type="ECO:0000256" key="1">
    <source>
        <dbReference type="SAM" id="MobiDB-lite"/>
    </source>
</evidence>
<reference evidence="2 3" key="1">
    <citation type="journal article" date="2019" name="Commun. Biol.">
        <title>The bagworm genome reveals a unique fibroin gene that provides high tensile strength.</title>
        <authorList>
            <person name="Kono N."/>
            <person name="Nakamura H."/>
            <person name="Ohtoshi R."/>
            <person name="Tomita M."/>
            <person name="Numata K."/>
            <person name="Arakawa K."/>
        </authorList>
    </citation>
    <scope>NUCLEOTIDE SEQUENCE [LARGE SCALE GENOMIC DNA]</scope>
</reference>
<organism evidence="2 3">
    <name type="scientific">Eumeta variegata</name>
    <name type="common">Bagworm moth</name>
    <name type="synonym">Eumeta japonica</name>
    <dbReference type="NCBI Taxonomy" id="151549"/>
    <lineage>
        <taxon>Eukaryota</taxon>
        <taxon>Metazoa</taxon>
        <taxon>Ecdysozoa</taxon>
        <taxon>Arthropoda</taxon>
        <taxon>Hexapoda</taxon>
        <taxon>Insecta</taxon>
        <taxon>Pterygota</taxon>
        <taxon>Neoptera</taxon>
        <taxon>Endopterygota</taxon>
        <taxon>Lepidoptera</taxon>
        <taxon>Glossata</taxon>
        <taxon>Ditrysia</taxon>
        <taxon>Tineoidea</taxon>
        <taxon>Psychidae</taxon>
        <taxon>Oiketicinae</taxon>
        <taxon>Eumeta</taxon>
    </lineage>
</organism>
<feature type="compositionally biased region" description="Basic residues" evidence="1">
    <location>
        <begin position="260"/>
        <end position="272"/>
    </location>
</feature>
<proteinExistence type="predicted"/>
<comment type="caution">
    <text evidence="2">The sequence shown here is derived from an EMBL/GenBank/DDBJ whole genome shotgun (WGS) entry which is preliminary data.</text>
</comment>
<evidence type="ECO:0000313" key="3">
    <source>
        <dbReference type="Proteomes" id="UP000299102"/>
    </source>
</evidence>
<keyword evidence="3" id="KW-1185">Reference proteome</keyword>
<protein>
    <submittedName>
        <fullName evidence="2">Uncharacterized protein</fullName>
    </submittedName>
</protein>
<name>A0A4C1XCB0_EUMVA</name>
<feature type="compositionally biased region" description="Low complexity" evidence="1">
    <location>
        <begin position="49"/>
        <end position="66"/>
    </location>
</feature>
<dbReference type="Proteomes" id="UP000299102">
    <property type="component" value="Unassembled WGS sequence"/>
</dbReference>
<gene>
    <name evidence="2" type="ORF">EVAR_84457_1</name>
</gene>
<evidence type="ECO:0000313" key="2">
    <source>
        <dbReference type="EMBL" id="GBP59957.1"/>
    </source>
</evidence>